<evidence type="ECO:0000313" key="3">
    <source>
        <dbReference type="Proteomes" id="UP000248703"/>
    </source>
</evidence>
<reference evidence="2 3" key="1">
    <citation type="submission" date="2018-06" db="EMBL/GenBank/DDBJ databases">
        <title>Genomic Encyclopedia of Archaeal and Bacterial Type Strains, Phase II (KMG-II): from individual species to whole genera.</title>
        <authorList>
            <person name="Goeker M."/>
        </authorList>
    </citation>
    <scope>NUCLEOTIDE SEQUENCE [LARGE SCALE GENOMIC DNA]</scope>
    <source>
        <strain evidence="2 3">DSM 24464</strain>
    </source>
</reference>
<proteinExistence type="predicted"/>
<dbReference type="RefSeq" id="WP_170120613.1">
    <property type="nucleotide sequence ID" value="NZ_QLLO01000010.1"/>
</dbReference>
<evidence type="ECO:0000313" key="2">
    <source>
        <dbReference type="EMBL" id="RAJ11984.1"/>
    </source>
</evidence>
<dbReference type="AlphaFoldDB" id="A0A327R8H4"/>
<accession>A0A327R8H4</accession>
<organism evidence="2 3">
    <name type="scientific">Olleya aquimaris</name>
    <dbReference type="NCBI Taxonomy" id="639310"/>
    <lineage>
        <taxon>Bacteria</taxon>
        <taxon>Pseudomonadati</taxon>
        <taxon>Bacteroidota</taxon>
        <taxon>Flavobacteriia</taxon>
        <taxon>Flavobacteriales</taxon>
        <taxon>Flavobacteriaceae</taxon>
    </lineage>
</organism>
<dbReference type="EMBL" id="QLLO01000010">
    <property type="protein sequence ID" value="RAJ11984.1"/>
    <property type="molecule type" value="Genomic_DNA"/>
</dbReference>
<comment type="caution">
    <text evidence="2">The sequence shown here is derived from an EMBL/GenBank/DDBJ whole genome shotgun (WGS) entry which is preliminary data.</text>
</comment>
<dbReference type="Proteomes" id="UP000248703">
    <property type="component" value="Unassembled WGS sequence"/>
</dbReference>
<name>A0A327R8H4_9FLAO</name>
<keyword evidence="1" id="KW-0732">Signal</keyword>
<sequence length="47" mass="5022">MSTKKYVIALAIFGGVLFTAQATNLIDLNGQQTTEIDGRKIKIPANG</sequence>
<evidence type="ECO:0000256" key="1">
    <source>
        <dbReference type="SAM" id="SignalP"/>
    </source>
</evidence>
<feature type="chain" id="PRO_5016337221" evidence="1">
    <location>
        <begin position="23"/>
        <end position="47"/>
    </location>
</feature>
<gene>
    <name evidence="2" type="ORF">LY08_02484</name>
</gene>
<keyword evidence="3" id="KW-1185">Reference proteome</keyword>
<protein>
    <submittedName>
        <fullName evidence="2">Uncharacterized protein</fullName>
    </submittedName>
</protein>
<feature type="signal peptide" evidence="1">
    <location>
        <begin position="1"/>
        <end position="22"/>
    </location>
</feature>